<accession>A0AA94F3S3</accession>
<gene>
    <name evidence="2" type="ORF">EJB19_02030</name>
</gene>
<evidence type="ECO:0000313" key="2">
    <source>
        <dbReference type="EMBL" id="RVU88948.1"/>
    </source>
</evidence>
<reference evidence="2" key="1">
    <citation type="submission" date="2018-12" db="EMBL/GenBank/DDBJ databases">
        <title>Draft genome sequence of Flaovobacterium columnare BGFS27 isolated from channel catfish in Alabama.</title>
        <authorList>
            <person name="Cai W."/>
            <person name="Arias C."/>
        </authorList>
    </citation>
    <scope>NUCLEOTIDE SEQUENCE [LARGE SCALE GENOMIC DNA]</scope>
    <source>
        <strain evidence="2">BGFS27</strain>
    </source>
</reference>
<keyword evidence="1" id="KW-0732">Signal</keyword>
<feature type="signal peptide" evidence="1">
    <location>
        <begin position="1"/>
        <end position="20"/>
    </location>
</feature>
<organism evidence="2">
    <name type="scientific">Flavobacterium columnare</name>
    <dbReference type="NCBI Taxonomy" id="996"/>
    <lineage>
        <taxon>Bacteria</taxon>
        <taxon>Pseudomonadati</taxon>
        <taxon>Bacteroidota</taxon>
        <taxon>Flavobacteriia</taxon>
        <taxon>Flavobacteriales</taxon>
        <taxon>Flavobacteriaceae</taxon>
        <taxon>Flavobacterium</taxon>
    </lineage>
</organism>
<dbReference type="PANTHER" id="PTHR41339:SF1">
    <property type="entry name" value="SECRETED PROTEIN"/>
    <property type="match status" value="1"/>
</dbReference>
<dbReference type="AlphaFoldDB" id="A0AA94F3S3"/>
<dbReference type="PANTHER" id="PTHR41339">
    <property type="entry name" value="LIPL48"/>
    <property type="match status" value="1"/>
</dbReference>
<dbReference type="PROSITE" id="PS51257">
    <property type="entry name" value="PROKAR_LIPOPROTEIN"/>
    <property type="match status" value="1"/>
</dbReference>
<dbReference type="RefSeq" id="WP_127821714.1">
    <property type="nucleotide sequence ID" value="NZ_RWGX02000014.1"/>
</dbReference>
<dbReference type="EMBL" id="RWGX01000003">
    <property type="protein sequence ID" value="RVU88948.1"/>
    <property type="molecule type" value="Genomic_DNA"/>
</dbReference>
<comment type="caution">
    <text evidence="2">The sequence shown here is derived from an EMBL/GenBank/DDBJ whole genome shotgun (WGS) entry which is preliminary data.</text>
</comment>
<protein>
    <recommendedName>
        <fullName evidence="3">Lipoprotein</fullName>
    </recommendedName>
</protein>
<evidence type="ECO:0008006" key="3">
    <source>
        <dbReference type="Google" id="ProtNLM"/>
    </source>
</evidence>
<proteinExistence type="predicted"/>
<sequence>MKKSVLSLLTLLTVSGTAIISCTKTTDDEAIATISAPAGTENLSGTITNNITLDPSKTYYLNGSLIIDNGGTLNIPAGTIIKSKKGFSNYILALQGGKININGTADKPVIMQADIETTESGYWGGLIINGKAKLSDATPTGSTEINSAYTYGGNDDTDNSGIIRYLILNNTGAKSSANIEHNGLTLNGVGNSTIIENILVKNCADDGIELFGGTVNLKNILCINTDDDMFDYTQGWRGTLDNAYGIWEKGFTSTEADPRGLEGDGNLDGNTPTCNLQSDNVIRNLTIDLKIDPITTNDITRQMMDVFMIRRGAKSTITNAVVKGTGYAVTLVNMNDKKGAGNPTTTININLKDLTTNPAKEINGTAVLNKNETNIGADKTAFNWTKYAF</sequence>
<name>A0AA94F3S3_9FLAO</name>
<feature type="chain" id="PRO_5043279478" description="Lipoprotein" evidence="1">
    <location>
        <begin position="21"/>
        <end position="389"/>
    </location>
</feature>
<evidence type="ECO:0000256" key="1">
    <source>
        <dbReference type="SAM" id="SignalP"/>
    </source>
</evidence>